<dbReference type="EMBL" id="CP117167">
    <property type="protein sequence ID" value="WCT14071.1"/>
    <property type="molecule type" value="Genomic_DNA"/>
</dbReference>
<gene>
    <name evidence="1" type="ORF">PQO05_09000</name>
</gene>
<organism evidence="1 2">
    <name type="scientific">Mucilaginibacter jinjuensis</name>
    <dbReference type="NCBI Taxonomy" id="1176721"/>
    <lineage>
        <taxon>Bacteria</taxon>
        <taxon>Pseudomonadati</taxon>
        <taxon>Bacteroidota</taxon>
        <taxon>Sphingobacteriia</taxon>
        <taxon>Sphingobacteriales</taxon>
        <taxon>Sphingobacteriaceae</taxon>
        <taxon>Mucilaginibacter</taxon>
    </lineage>
</organism>
<dbReference type="Proteomes" id="UP001216139">
    <property type="component" value="Chromosome"/>
</dbReference>
<reference evidence="1 2" key="1">
    <citation type="submission" date="2023-02" db="EMBL/GenBank/DDBJ databases">
        <title>Genome sequence of Mucilaginibacter jinjuensis strain KACC 16571.</title>
        <authorList>
            <person name="Kim S."/>
            <person name="Heo J."/>
            <person name="Kwon S.-W."/>
        </authorList>
    </citation>
    <scope>NUCLEOTIDE SEQUENCE [LARGE SCALE GENOMIC DNA]</scope>
    <source>
        <strain evidence="1 2">KACC 16571</strain>
    </source>
</reference>
<evidence type="ECO:0000313" key="2">
    <source>
        <dbReference type="Proteomes" id="UP001216139"/>
    </source>
</evidence>
<evidence type="ECO:0000313" key="1">
    <source>
        <dbReference type="EMBL" id="WCT14071.1"/>
    </source>
</evidence>
<keyword evidence="2" id="KW-1185">Reference proteome</keyword>
<dbReference type="RefSeq" id="WP_273632374.1">
    <property type="nucleotide sequence ID" value="NZ_CP117167.1"/>
</dbReference>
<accession>A0ABY7TCA4</accession>
<sequence>MDYLFTTFLPFLEAIGIDYSLETINEDTFLPGLKLRSGTLVIDTEKLLYPGDVLHEAGHLACVPPEVRESLSDTIENNDANAAVEMMALAWSYAAALHLGIDPYIVFHEHGYKGGAKGIVEGYQNGNIMGIPMLQIYGLCYDYNMATQLNTLPFPYMQKWVCEFNPFEKPNII</sequence>
<protein>
    <submittedName>
        <fullName evidence="1">Uncharacterized protein</fullName>
    </submittedName>
</protein>
<proteinExistence type="predicted"/>
<name>A0ABY7TCA4_9SPHI</name>